<sequence length="251" mass="26881">MTRAARHREHPEPVIEFKGVTKRYGAKTAVDAVTFAVRPGRVTGFLGPNGAGKSTSLRVLLGLDHATSGEALIAGKRYRDLTFPLRTVGALLDGAGPVPDRRGADHLAWIARSNRIPRSRVGEVLEAVGLTDAARQRTGRYSLGMRQRLGIATALLGDPEVLILDEPVNGLDPDGIRWIRSFLRGYAGRGRTVLLSSHLMTEMADTADDVVVIANGRIVADGALADITEGHPSLEDAFFALTGAASKQVWS</sequence>
<dbReference type="PANTHER" id="PTHR43335:SF4">
    <property type="entry name" value="ABC TRANSPORTER, ATP-BINDING PROTEIN"/>
    <property type="match status" value="1"/>
</dbReference>
<dbReference type="InterPro" id="IPR027417">
    <property type="entry name" value="P-loop_NTPase"/>
</dbReference>
<comment type="caution">
    <text evidence="6">The sequence shown here is derived from an EMBL/GenBank/DDBJ whole genome shotgun (WGS) entry which is preliminary data.</text>
</comment>
<evidence type="ECO:0000256" key="1">
    <source>
        <dbReference type="ARBA" id="ARBA00005417"/>
    </source>
</evidence>
<gene>
    <name evidence="6" type="ORF">Aco03nite_047850</name>
</gene>
<evidence type="ECO:0000256" key="2">
    <source>
        <dbReference type="ARBA" id="ARBA00022448"/>
    </source>
</evidence>
<dbReference type="EMBL" id="BOMG01000057">
    <property type="protein sequence ID" value="GID56381.1"/>
    <property type="molecule type" value="Genomic_DNA"/>
</dbReference>
<dbReference type="InterPro" id="IPR017871">
    <property type="entry name" value="ABC_transporter-like_CS"/>
</dbReference>
<reference evidence="6 7" key="1">
    <citation type="submission" date="2021-01" db="EMBL/GenBank/DDBJ databases">
        <title>Whole genome shotgun sequence of Actinoplanes couchii NBRC 106145.</title>
        <authorList>
            <person name="Komaki H."/>
            <person name="Tamura T."/>
        </authorList>
    </citation>
    <scope>NUCLEOTIDE SEQUENCE [LARGE SCALE GENOMIC DNA]</scope>
    <source>
        <strain evidence="6 7">NBRC 106145</strain>
    </source>
</reference>
<evidence type="ECO:0000313" key="6">
    <source>
        <dbReference type="EMBL" id="GID56381.1"/>
    </source>
</evidence>
<dbReference type="Gene3D" id="3.40.50.300">
    <property type="entry name" value="P-loop containing nucleotide triphosphate hydrolases"/>
    <property type="match status" value="1"/>
</dbReference>
<protein>
    <recommendedName>
        <fullName evidence="5">ABC transporter domain-containing protein</fullName>
    </recommendedName>
</protein>
<evidence type="ECO:0000256" key="4">
    <source>
        <dbReference type="ARBA" id="ARBA00022840"/>
    </source>
</evidence>
<dbReference type="PROSITE" id="PS00211">
    <property type="entry name" value="ABC_TRANSPORTER_1"/>
    <property type="match status" value="1"/>
</dbReference>
<dbReference type="PROSITE" id="PS50893">
    <property type="entry name" value="ABC_TRANSPORTER_2"/>
    <property type="match status" value="1"/>
</dbReference>
<organism evidence="6 7">
    <name type="scientific">Actinoplanes couchii</name>
    <dbReference type="NCBI Taxonomy" id="403638"/>
    <lineage>
        <taxon>Bacteria</taxon>
        <taxon>Bacillati</taxon>
        <taxon>Actinomycetota</taxon>
        <taxon>Actinomycetes</taxon>
        <taxon>Micromonosporales</taxon>
        <taxon>Micromonosporaceae</taxon>
        <taxon>Actinoplanes</taxon>
    </lineage>
</organism>
<accession>A0ABQ3XCY7</accession>
<comment type="similarity">
    <text evidence="1">Belongs to the ABC transporter superfamily.</text>
</comment>
<dbReference type="PANTHER" id="PTHR43335">
    <property type="entry name" value="ABC TRANSPORTER, ATP-BINDING PROTEIN"/>
    <property type="match status" value="1"/>
</dbReference>
<name>A0ABQ3XCY7_9ACTN</name>
<dbReference type="InterPro" id="IPR003439">
    <property type="entry name" value="ABC_transporter-like_ATP-bd"/>
</dbReference>
<dbReference type="SMART" id="SM00382">
    <property type="entry name" value="AAA"/>
    <property type="match status" value="1"/>
</dbReference>
<keyword evidence="2" id="KW-0813">Transport</keyword>
<evidence type="ECO:0000259" key="5">
    <source>
        <dbReference type="PROSITE" id="PS50893"/>
    </source>
</evidence>
<dbReference type="Pfam" id="PF00005">
    <property type="entry name" value="ABC_tran"/>
    <property type="match status" value="1"/>
</dbReference>
<dbReference type="InterPro" id="IPR003593">
    <property type="entry name" value="AAA+_ATPase"/>
</dbReference>
<keyword evidence="7" id="KW-1185">Reference proteome</keyword>
<dbReference type="SUPFAM" id="SSF52540">
    <property type="entry name" value="P-loop containing nucleoside triphosphate hydrolases"/>
    <property type="match status" value="1"/>
</dbReference>
<evidence type="ECO:0000313" key="7">
    <source>
        <dbReference type="Proteomes" id="UP000612282"/>
    </source>
</evidence>
<dbReference type="Proteomes" id="UP000612282">
    <property type="component" value="Unassembled WGS sequence"/>
</dbReference>
<keyword evidence="4" id="KW-0067">ATP-binding</keyword>
<evidence type="ECO:0000256" key="3">
    <source>
        <dbReference type="ARBA" id="ARBA00022741"/>
    </source>
</evidence>
<feature type="domain" description="ABC transporter" evidence="5">
    <location>
        <begin position="15"/>
        <end position="240"/>
    </location>
</feature>
<proteinExistence type="inferred from homology"/>
<keyword evidence="3" id="KW-0547">Nucleotide-binding</keyword>